<name>A0ABR4D1W8_9HELO</name>
<feature type="transmembrane region" description="Helical" evidence="7">
    <location>
        <begin position="96"/>
        <end position="129"/>
    </location>
</feature>
<comment type="function">
    <text evidence="7">May be involved in the degradation of misfolded endoplasmic reticulum (ER) luminal proteins.</text>
</comment>
<evidence type="ECO:0000256" key="7">
    <source>
        <dbReference type="RuleBase" id="RU363059"/>
    </source>
</evidence>
<dbReference type="Proteomes" id="UP001595075">
    <property type="component" value="Unassembled WGS sequence"/>
</dbReference>
<evidence type="ECO:0000256" key="5">
    <source>
        <dbReference type="ARBA" id="ARBA00022989"/>
    </source>
</evidence>
<keyword evidence="5 7" id="KW-1133">Transmembrane helix</keyword>
<protein>
    <recommendedName>
        <fullName evidence="7">Derlin</fullName>
    </recommendedName>
</protein>
<comment type="caution">
    <text evidence="9">The sequence shown here is derived from an EMBL/GenBank/DDBJ whole genome shotgun (WGS) entry which is preliminary data.</text>
</comment>
<feature type="transmembrane region" description="Helical" evidence="7">
    <location>
        <begin position="141"/>
        <end position="163"/>
    </location>
</feature>
<keyword evidence="10" id="KW-1185">Reference proteome</keyword>
<proteinExistence type="inferred from homology"/>
<feature type="transmembrane region" description="Helical" evidence="7">
    <location>
        <begin position="52"/>
        <end position="76"/>
    </location>
</feature>
<dbReference type="InterPro" id="IPR035952">
    <property type="entry name" value="Rhomboid-like_sf"/>
</dbReference>
<evidence type="ECO:0000313" key="9">
    <source>
        <dbReference type="EMBL" id="KAL2076149.1"/>
    </source>
</evidence>
<dbReference type="SUPFAM" id="SSF144091">
    <property type="entry name" value="Rhomboid-like"/>
    <property type="match status" value="1"/>
</dbReference>
<feature type="transmembrane region" description="Helical" evidence="7">
    <location>
        <begin position="20"/>
        <end position="40"/>
    </location>
</feature>
<dbReference type="InterPro" id="IPR007599">
    <property type="entry name" value="DER1"/>
</dbReference>
<comment type="similarity">
    <text evidence="2 7">Belongs to the derlin family.</text>
</comment>
<feature type="region of interest" description="Disordered" evidence="8">
    <location>
        <begin position="232"/>
        <end position="258"/>
    </location>
</feature>
<evidence type="ECO:0000256" key="4">
    <source>
        <dbReference type="ARBA" id="ARBA00022824"/>
    </source>
</evidence>
<evidence type="ECO:0000256" key="2">
    <source>
        <dbReference type="ARBA" id="ARBA00008917"/>
    </source>
</evidence>
<sequence>MSAMDMFWAAPPISRTLAASTFFLSVCCHTGMISFGYVIFYLRQLMQLPPYIWTPITSFLITGEGIGIILDTYFLYTYSSQLEVGQPRVSGPGDYFMYLVFVCSVILGLNLFVTGGVVFLSALILAMCYTCTQDARGQKATFIVVQIPAQFIPYAMLLMTLVMSGVPAAKIQGTGLVAAHLYDFLTRLYPTFGGGRNLVPTPAFVKRMWQTTAPEIGNRSYGTAFAPAQRAAASGSATGGVLPESWRDRGSGHRLGGD</sequence>
<feature type="compositionally biased region" description="Basic and acidic residues" evidence="8">
    <location>
        <begin position="245"/>
        <end position="258"/>
    </location>
</feature>
<dbReference type="PANTHER" id="PTHR11009">
    <property type="entry name" value="DER1-LIKE PROTEIN, DERLIN"/>
    <property type="match status" value="1"/>
</dbReference>
<evidence type="ECO:0000256" key="3">
    <source>
        <dbReference type="ARBA" id="ARBA00022692"/>
    </source>
</evidence>
<keyword evidence="4 7" id="KW-0256">Endoplasmic reticulum</keyword>
<organism evidence="9 10">
    <name type="scientific">Oculimacula yallundae</name>
    <dbReference type="NCBI Taxonomy" id="86028"/>
    <lineage>
        <taxon>Eukaryota</taxon>
        <taxon>Fungi</taxon>
        <taxon>Dikarya</taxon>
        <taxon>Ascomycota</taxon>
        <taxon>Pezizomycotina</taxon>
        <taxon>Leotiomycetes</taxon>
        <taxon>Helotiales</taxon>
        <taxon>Ploettnerulaceae</taxon>
        <taxon>Oculimacula</taxon>
    </lineage>
</organism>
<accession>A0ABR4D1W8</accession>
<evidence type="ECO:0000256" key="6">
    <source>
        <dbReference type="ARBA" id="ARBA00023136"/>
    </source>
</evidence>
<keyword evidence="6 7" id="KW-0472">Membrane</keyword>
<evidence type="ECO:0000256" key="1">
    <source>
        <dbReference type="ARBA" id="ARBA00004477"/>
    </source>
</evidence>
<dbReference type="Pfam" id="PF04511">
    <property type="entry name" value="DER1"/>
    <property type="match status" value="1"/>
</dbReference>
<evidence type="ECO:0000256" key="8">
    <source>
        <dbReference type="SAM" id="MobiDB-lite"/>
    </source>
</evidence>
<keyword evidence="3 7" id="KW-0812">Transmembrane</keyword>
<evidence type="ECO:0000313" key="10">
    <source>
        <dbReference type="Proteomes" id="UP001595075"/>
    </source>
</evidence>
<comment type="subcellular location">
    <subcellularLocation>
        <location evidence="1 7">Endoplasmic reticulum membrane</location>
        <topology evidence="1 7">Multi-pass membrane protein</topology>
    </subcellularLocation>
</comment>
<reference evidence="9 10" key="1">
    <citation type="journal article" date="2024" name="Commun. Biol.">
        <title>Comparative genomic analysis of thermophilic fungi reveals convergent evolutionary adaptations and gene losses.</title>
        <authorList>
            <person name="Steindorff A.S."/>
            <person name="Aguilar-Pontes M.V."/>
            <person name="Robinson A.J."/>
            <person name="Andreopoulos B."/>
            <person name="LaButti K."/>
            <person name="Kuo A."/>
            <person name="Mondo S."/>
            <person name="Riley R."/>
            <person name="Otillar R."/>
            <person name="Haridas S."/>
            <person name="Lipzen A."/>
            <person name="Grimwood J."/>
            <person name="Schmutz J."/>
            <person name="Clum A."/>
            <person name="Reid I.D."/>
            <person name="Moisan M.C."/>
            <person name="Butler G."/>
            <person name="Nguyen T.T.M."/>
            <person name="Dewar K."/>
            <person name="Conant G."/>
            <person name="Drula E."/>
            <person name="Henrissat B."/>
            <person name="Hansel C."/>
            <person name="Singer S."/>
            <person name="Hutchinson M.I."/>
            <person name="de Vries R.P."/>
            <person name="Natvig D.O."/>
            <person name="Powell A.J."/>
            <person name="Tsang A."/>
            <person name="Grigoriev I.V."/>
        </authorList>
    </citation>
    <scope>NUCLEOTIDE SEQUENCE [LARGE SCALE GENOMIC DNA]</scope>
    <source>
        <strain evidence="9 10">CBS 494.80</strain>
    </source>
</reference>
<dbReference type="EMBL" id="JAZHXI010000001">
    <property type="protein sequence ID" value="KAL2076149.1"/>
    <property type="molecule type" value="Genomic_DNA"/>
</dbReference>
<gene>
    <name evidence="9" type="ORF">VTL71DRAFT_1092</name>
</gene>